<keyword evidence="11" id="KW-0804">Transcription</keyword>
<dbReference type="GO" id="GO:0051287">
    <property type="term" value="F:NAD binding"/>
    <property type="evidence" value="ECO:0007669"/>
    <property type="project" value="InterPro"/>
</dbReference>
<keyword evidence="20" id="KW-1185">Reference proteome</keyword>
<keyword evidence="4" id="KW-0678">Repressor</keyword>
<dbReference type="InterPro" id="IPR006139">
    <property type="entry name" value="D-isomer_2_OHA_DH_cat_dom"/>
</dbReference>
<dbReference type="GO" id="GO:0006357">
    <property type="term" value="P:regulation of transcription by RNA polymerase II"/>
    <property type="evidence" value="ECO:0007669"/>
    <property type="project" value="TreeGrafter"/>
</dbReference>
<evidence type="ECO:0000256" key="15">
    <source>
        <dbReference type="RuleBase" id="RU003719"/>
    </source>
</evidence>
<organism evidence="19 20">
    <name type="scientific">Macrostomum lignano</name>
    <dbReference type="NCBI Taxonomy" id="282301"/>
    <lineage>
        <taxon>Eukaryota</taxon>
        <taxon>Metazoa</taxon>
        <taxon>Spiralia</taxon>
        <taxon>Lophotrochozoa</taxon>
        <taxon>Platyhelminthes</taxon>
        <taxon>Rhabditophora</taxon>
        <taxon>Macrostomorpha</taxon>
        <taxon>Macrostomida</taxon>
        <taxon>Macrostomidae</taxon>
        <taxon>Macrostomum</taxon>
    </lineage>
</organism>
<comment type="subcellular location">
    <subcellularLocation>
        <location evidence="1">Nucleus</location>
    </subcellularLocation>
    <subcellularLocation>
        <location evidence="13">Synapse</location>
    </subcellularLocation>
</comment>
<evidence type="ECO:0000313" key="19">
    <source>
        <dbReference type="EMBL" id="PAA87701.1"/>
    </source>
</evidence>
<dbReference type="SUPFAM" id="SSF51735">
    <property type="entry name" value="NAD(P)-binding Rossmann-fold domains"/>
    <property type="match status" value="1"/>
</dbReference>
<keyword evidence="5" id="KW-0597">Phosphoprotein</keyword>
<evidence type="ECO:0000256" key="12">
    <source>
        <dbReference type="ARBA" id="ARBA00023242"/>
    </source>
</evidence>
<dbReference type="Gene3D" id="3.40.50.720">
    <property type="entry name" value="NAD(P)-binding Rossmann-like Domain"/>
    <property type="match status" value="2"/>
</dbReference>
<dbReference type="AlphaFoldDB" id="A0A267GNT8"/>
<dbReference type="PROSITE" id="PS00671">
    <property type="entry name" value="D_2_HYDROXYACID_DH_3"/>
    <property type="match status" value="1"/>
</dbReference>
<dbReference type="InterPro" id="IPR036291">
    <property type="entry name" value="NAD(P)-bd_dom_sf"/>
</dbReference>
<feature type="domain" description="D-isomer specific 2-hydroxyacid dehydrogenase catalytic" evidence="17">
    <location>
        <begin position="24"/>
        <end position="330"/>
    </location>
</feature>
<dbReference type="Proteomes" id="UP000215902">
    <property type="component" value="Unassembled WGS sequence"/>
</dbReference>
<accession>A0A267GNT8</accession>
<dbReference type="GO" id="GO:0045202">
    <property type="term" value="C:synapse"/>
    <property type="evidence" value="ECO:0007669"/>
    <property type="project" value="UniProtKB-SubCell"/>
</dbReference>
<keyword evidence="12" id="KW-0539">Nucleus</keyword>
<dbReference type="GO" id="GO:0005634">
    <property type="term" value="C:nucleus"/>
    <property type="evidence" value="ECO:0007669"/>
    <property type="project" value="UniProtKB-SubCell"/>
</dbReference>
<evidence type="ECO:0000256" key="1">
    <source>
        <dbReference type="ARBA" id="ARBA00004123"/>
    </source>
</evidence>
<dbReference type="InterPro" id="IPR051638">
    <property type="entry name" value="CTBP_dehydrogenase"/>
</dbReference>
<evidence type="ECO:0000259" key="17">
    <source>
        <dbReference type="Pfam" id="PF00389"/>
    </source>
</evidence>
<dbReference type="STRING" id="282301.A0A267GNT8"/>
<dbReference type="GO" id="GO:0030154">
    <property type="term" value="P:cell differentiation"/>
    <property type="evidence" value="ECO:0007669"/>
    <property type="project" value="UniProtKB-KW"/>
</dbReference>
<evidence type="ECO:0000256" key="5">
    <source>
        <dbReference type="ARBA" id="ARBA00022553"/>
    </source>
</evidence>
<dbReference type="FunFam" id="3.40.50.720:FF:001383">
    <property type="entry name" value="C-terminal-binding protein 2"/>
    <property type="match status" value="1"/>
</dbReference>
<dbReference type="GO" id="GO:0003714">
    <property type="term" value="F:transcription corepressor activity"/>
    <property type="evidence" value="ECO:0007669"/>
    <property type="project" value="InterPro"/>
</dbReference>
<feature type="domain" description="D-isomer specific 2-hydroxyacid dehydrogenase NAD-binding" evidence="18">
    <location>
        <begin position="120"/>
        <end position="303"/>
    </location>
</feature>
<dbReference type="InterPro" id="IPR043322">
    <property type="entry name" value="CtBP"/>
</dbReference>
<name>A0A267GNT8_9PLAT</name>
<feature type="compositionally biased region" description="Polar residues" evidence="16">
    <location>
        <begin position="352"/>
        <end position="366"/>
    </location>
</feature>
<evidence type="ECO:0000256" key="8">
    <source>
        <dbReference type="ARBA" id="ARBA00023015"/>
    </source>
</evidence>
<evidence type="ECO:0000256" key="14">
    <source>
        <dbReference type="ARBA" id="ARBA00073925"/>
    </source>
</evidence>
<comment type="similarity">
    <text evidence="2 15">Belongs to the D-isomer specific 2-hydroxyacid dehydrogenase family.</text>
</comment>
<proteinExistence type="inferred from homology"/>
<protein>
    <recommendedName>
        <fullName evidence="14">C-terminal-binding protein 2</fullName>
    </recommendedName>
</protein>
<evidence type="ECO:0000256" key="2">
    <source>
        <dbReference type="ARBA" id="ARBA00005854"/>
    </source>
</evidence>
<reference evidence="19 20" key="1">
    <citation type="submission" date="2017-06" db="EMBL/GenBank/DDBJ databases">
        <title>A platform for efficient transgenesis in Macrostomum lignano, a flatworm model organism for stem cell research.</title>
        <authorList>
            <person name="Berezikov E."/>
        </authorList>
    </citation>
    <scope>NUCLEOTIDE SEQUENCE [LARGE SCALE GENOMIC DNA]</scope>
    <source>
        <strain evidence="19">DV1</strain>
        <tissue evidence="19">Whole organism</tissue>
    </source>
</reference>
<dbReference type="EMBL" id="NIVC01000219">
    <property type="protein sequence ID" value="PAA87701.1"/>
    <property type="molecule type" value="Genomic_DNA"/>
</dbReference>
<keyword evidence="9" id="KW-0770">Synapse</keyword>
<dbReference type="GO" id="GO:0140297">
    <property type="term" value="F:DNA-binding transcription factor binding"/>
    <property type="evidence" value="ECO:0007669"/>
    <property type="project" value="TreeGrafter"/>
</dbReference>
<evidence type="ECO:0000256" key="3">
    <source>
        <dbReference type="ARBA" id="ARBA00022481"/>
    </source>
</evidence>
<evidence type="ECO:0000256" key="16">
    <source>
        <dbReference type="SAM" id="MobiDB-lite"/>
    </source>
</evidence>
<dbReference type="PANTHER" id="PTHR46029">
    <property type="entry name" value="C-TERMINAL-BINDING PROTEIN"/>
    <property type="match status" value="1"/>
</dbReference>
<dbReference type="CDD" id="cd05299">
    <property type="entry name" value="CtBP_dh"/>
    <property type="match status" value="1"/>
</dbReference>
<sequence length="478" mass="50951">MSKSLNSNSMTHRPLVALLDGRDCSVEMPILKDVATVAFCDANSTSEIHEKVLNEAVGALMWHTIQLNRDDLAKFKSLRIIVRIGSGVDNIDVKSAAELGIAVCNVPGFGIEEVADTTLCLILNLYRRTYWLANALREGKKVPGPEQLREVATPCPRIRGDTLGLVGFGRIGTAVALRAQAFGFRVTFYDPYLPDGIEKSLGVERVYSMQDLLFQSDCISLHCSLNEHNRHLINEHTIRLMRPGAFLVNTARGALIDEQAVAKALKDERIRAAAFDVFESEPFSMANSPLKDCKNVIFTPHSAFYSDSSIRELREHAATEMRRAIVGKLPDALRSCVNADLLQQQQQQQQQSSHQLAAVTASSGNHARSVYPPPPGLHANPGGSLLNGPAAAAAYPFSSIPSLAPVSASISERDVLAAAAAAAAAAASGASNPIVSLPMSLPSVMSSISQQAAAAAAAAAAQPTMSDGHGATNDGTNH</sequence>
<evidence type="ECO:0000256" key="7">
    <source>
        <dbReference type="ARBA" id="ARBA00023002"/>
    </source>
</evidence>
<dbReference type="GO" id="GO:0016616">
    <property type="term" value="F:oxidoreductase activity, acting on the CH-OH group of donors, NAD or NADP as acceptor"/>
    <property type="evidence" value="ECO:0007669"/>
    <property type="project" value="InterPro"/>
</dbReference>
<dbReference type="InterPro" id="IPR006140">
    <property type="entry name" value="D-isomer_DH_NAD-bd"/>
</dbReference>
<keyword evidence="10" id="KW-0520">NAD</keyword>
<evidence type="ECO:0000256" key="4">
    <source>
        <dbReference type="ARBA" id="ARBA00022491"/>
    </source>
</evidence>
<evidence type="ECO:0000313" key="20">
    <source>
        <dbReference type="Proteomes" id="UP000215902"/>
    </source>
</evidence>
<dbReference type="OrthoDB" id="9991913at2759"/>
<dbReference type="InterPro" id="IPR029753">
    <property type="entry name" value="D-isomer_DH_CS"/>
</dbReference>
<dbReference type="GO" id="GO:0003713">
    <property type="term" value="F:transcription coactivator activity"/>
    <property type="evidence" value="ECO:0007669"/>
    <property type="project" value="TreeGrafter"/>
</dbReference>
<evidence type="ECO:0000259" key="18">
    <source>
        <dbReference type="Pfam" id="PF02826"/>
    </source>
</evidence>
<feature type="region of interest" description="Disordered" evidence="16">
    <location>
        <begin position="345"/>
        <end position="383"/>
    </location>
</feature>
<keyword evidence="8" id="KW-0805">Transcription regulation</keyword>
<evidence type="ECO:0000256" key="6">
    <source>
        <dbReference type="ARBA" id="ARBA00022782"/>
    </source>
</evidence>
<dbReference type="Pfam" id="PF02826">
    <property type="entry name" value="2-Hacid_dh_C"/>
    <property type="match status" value="1"/>
</dbReference>
<dbReference type="GO" id="GO:0001221">
    <property type="term" value="F:transcription coregulator binding"/>
    <property type="evidence" value="ECO:0007669"/>
    <property type="project" value="TreeGrafter"/>
</dbReference>
<evidence type="ECO:0000256" key="13">
    <source>
        <dbReference type="ARBA" id="ARBA00034103"/>
    </source>
</evidence>
<gene>
    <name evidence="19" type="ORF">BOX15_Mlig018533g1</name>
</gene>
<keyword evidence="7 15" id="KW-0560">Oxidoreductase</keyword>
<comment type="caution">
    <text evidence="19">The sequence shown here is derived from an EMBL/GenBank/DDBJ whole genome shotgun (WGS) entry which is preliminary data.</text>
</comment>
<dbReference type="PANTHER" id="PTHR46029:SF7">
    <property type="entry name" value="C-TERMINAL-BINDING PROTEIN"/>
    <property type="match status" value="1"/>
</dbReference>
<dbReference type="SUPFAM" id="SSF52283">
    <property type="entry name" value="Formate/glycerate dehydrogenase catalytic domain-like"/>
    <property type="match status" value="1"/>
</dbReference>
<keyword evidence="3" id="KW-0488">Methylation</keyword>
<keyword evidence="6" id="KW-0221">Differentiation</keyword>
<evidence type="ECO:0000256" key="9">
    <source>
        <dbReference type="ARBA" id="ARBA00023018"/>
    </source>
</evidence>
<evidence type="ECO:0000256" key="11">
    <source>
        <dbReference type="ARBA" id="ARBA00023163"/>
    </source>
</evidence>
<dbReference type="Pfam" id="PF00389">
    <property type="entry name" value="2-Hacid_dh"/>
    <property type="match status" value="1"/>
</dbReference>
<evidence type="ECO:0000256" key="10">
    <source>
        <dbReference type="ARBA" id="ARBA00023027"/>
    </source>
</evidence>